<dbReference type="RefSeq" id="WP_146144444.1">
    <property type="nucleotide sequence ID" value="NZ_CBCSIS010000006.1"/>
</dbReference>
<dbReference type="Proteomes" id="UP001236270">
    <property type="component" value="Unassembled WGS sequence"/>
</dbReference>
<dbReference type="GeneID" id="61385188"/>
<gene>
    <name evidence="2" type="ORF">RBJ30_17265</name>
</gene>
<sequence>MDNSSYNFVMRNLISYPFSSLFALVDGLQYERHYGEELKFERNVAMPFFNTWPDSRIAFAGPWLLRLNTSVFLRERINELSSALPSVSWIVSSLSSGKLVKHISEFLNLQLPDGRNSFFRIYDPRVLADIKIILEEADYDRLISCCHEWASCSNGVLTLHRASTYREVN</sequence>
<organism evidence="2 3">
    <name type="scientific">Pluralibacter gergoviae</name>
    <name type="common">Enterobacter gergoviae</name>
    <dbReference type="NCBI Taxonomy" id="61647"/>
    <lineage>
        <taxon>Bacteria</taxon>
        <taxon>Pseudomonadati</taxon>
        <taxon>Pseudomonadota</taxon>
        <taxon>Gammaproteobacteria</taxon>
        <taxon>Enterobacterales</taxon>
        <taxon>Enterobacteriaceae</taxon>
        <taxon>Pluralibacter</taxon>
    </lineage>
</organism>
<dbReference type="InterPro" id="IPR025391">
    <property type="entry name" value="DUF4123"/>
</dbReference>
<evidence type="ECO:0000313" key="3">
    <source>
        <dbReference type="Proteomes" id="UP001236270"/>
    </source>
</evidence>
<dbReference type="Pfam" id="PF13503">
    <property type="entry name" value="DUF4123"/>
    <property type="match status" value="1"/>
</dbReference>
<accession>A0AAW8HS29</accession>
<feature type="domain" description="DUF4123" evidence="1">
    <location>
        <begin position="21"/>
        <end position="135"/>
    </location>
</feature>
<dbReference type="EMBL" id="JAVDNV010000013">
    <property type="protein sequence ID" value="MDQ2310837.1"/>
    <property type="molecule type" value="Genomic_DNA"/>
</dbReference>
<dbReference type="AlphaFoldDB" id="A0AAW8HS29"/>
<name>A0AAW8HS29_PLUGE</name>
<comment type="caution">
    <text evidence="2">The sequence shown here is derived from an EMBL/GenBank/DDBJ whole genome shotgun (WGS) entry which is preliminary data.</text>
</comment>
<reference evidence="2" key="1">
    <citation type="submission" date="2023-08" db="EMBL/GenBank/DDBJ databases">
        <title>WGS of pathogenic bacterial species, Los Angeles County Public Health Laboratories.</title>
        <authorList>
            <person name="Garrigues J.M."/>
            <person name="Green N.M."/>
        </authorList>
    </citation>
    <scope>NUCLEOTIDE SEQUENCE</scope>
    <source>
        <strain evidence="2">LACPHL-BACT-2023-00068</strain>
    </source>
</reference>
<protein>
    <submittedName>
        <fullName evidence="2">DUF4123 domain-containing protein</fullName>
    </submittedName>
</protein>
<evidence type="ECO:0000313" key="2">
    <source>
        <dbReference type="EMBL" id="MDQ2310837.1"/>
    </source>
</evidence>
<evidence type="ECO:0000259" key="1">
    <source>
        <dbReference type="Pfam" id="PF13503"/>
    </source>
</evidence>
<proteinExistence type="predicted"/>